<dbReference type="PANTHER" id="PTHR24067">
    <property type="entry name" value="UBIQUITIN-CONJUGATING ENZYME E2"/>
    <property type="match status" value="1"/>
</dbReference>
<dbReference type="Gene3D" id="3.10.110.10">
    <property type="entry name" value="Ubiquitin Conjugating Enzyme"/>
    <property type="match status" value="1"/>
</dbReference>
<dbReference type="SUPFAM" id="SSF54495">
    <property type="entry name" value="UBC-like"/>
    <property type="match status" value="1"/>
</dbReference>
<comment type="caution">
    <text evidence="2">The sequence shown here is derived from an EMBL/GenBank/DDBJ whole genome shotgun (WGS) entry which is preliminary data.</text>
</comment>
<keyword evidence="2" id="KW-0436">Ligase</keyword>
<dbReference type="SMART" id="SM00212">
    <property type="entry name" value="UBCc"/>
    <property type="match status" value="1"/>
</dbReference>
<dbReference type="InterPro" id="IPR016135">
    <property type="entry name" value="UBQ-conjugating_enzyme/RWD"/>
</dbReference>
<dbReference type="GO" id="GO:0016874">
    <property type="term" value="F:ligase activity"/>
    <property type="evidence" value="ECO:0007669"/>
    <property type="project" value="UniProtKB-KW"/>
</dbReference>
<dbReference type="CDD" id="cd22584">
    <property type="entry name" value="Rcat_RBR_unk"/>
    <property type="match status" value="1"/>
</dbReference>
<dbReference type="InterPro" id="IPR000608">
    <property type="entry name" value="UBC"/>
</dbReference>
<dbReference type="SUPFAM" id="SSF57850">
    <property type="entry name" value="RING/U-box"/>
    <property type="match status" value="1"/>
</dbReference>
<reference evidence="2 3" key="1">
    <citation type="submission" date="2024-02" db="EMBL/GenBank/DDBJ databases">
        <authorList>
            <person name="Chen Y."/>
            <person name="Shah S."/>
            <person name="Dougan E. K."/>
            <person name="Thang M."/>
            <person name="Chan C."/>
        </authorList>
    </citation>
    <scope>NUCLEOTIDE SEQUENCE [LARGE SCALE GENOMIC DNA]</scope>
</reference>
<accession>A0ABP0S2P6</accession>
<dbReference type="EMBL" id="CAXAMM010042773">
    <property type="protein sequence ID" value="CAK9106596.1"/>
    <property type="molecule type" value="Genomic_DNA"/>
</dbReference>
<name>A0ABP0S2P6_9DINO</name>
<dbReference type="Pfam" id="PF00179">
    <property type="entry name" value="UQ_con"/>
    <property type="match status" value="1"/>
</dbReference>
<gene>
    <name evidence="2" type="ORF">SCF082_LOCUS49651</name>
</gene>
<dbReference type="Proteomes" id="UP001642464">
    <property type="component" value="Unassembled WGS sequence"/>
</dbReference>
<evidence type="ECO:0000313" key="2">
    <source>
        <dbReference type="EMBL" id="CAK9106596.1"/>
    </source>
</evidence>
<protein>
    <submittedName>
        <fullName evidence="2">Ubiquitin-conjugating enzyme E2 6 (E2 ubiquitin-conjugating enzyme 6) (Ubiquitin carrier protein UBC6) (Ubiquitin-protein ligase UBC6)</fullName>
    </submittedName>
</protein>
<dbReference type="InterPro" id="IPR050113">
    <property type="entry name" value="Ub_conjugating_enzyme"/>
</dbReference>
<feature type="domain" description="UBC core" evidence="1">
    <location>
        <begin position="423"/>
        <end position="574"/>
    </location>
</feature>
<proteinExistence type="predicted"/>
<evidence type="ECO:0000259" key="1">
    <source>
        <dbReference type="PROSITE" id="PS50127"/>
    </source>
</evidence>
<sequence length="580" mass="63619">MEADAETVPDKDCLMGDAARDASDAYACLGAVRGPYVSESISGGWAQPEEDEEVEVHFSESQDIWRGAVGGVPVHERSLLSPECVVGEKKKTGPITLLKGMARIDQRLLRSRLSHLAEGEYDVRSDVIRPRGAAEAPRPGVAMEVEAPGVFRPRDLATVTQAKARGRMRAAKKRRLMTLEPKKELGLRLLGRCFADASCGDTATVLDDESVSVLKITPSQLALIGVSRVGGSSGLRSPCGRLTAQEAEAAEVATYVTSQAEQGGVVKCPSCASIWPEEVYSPCLGDQPELQQRFERAKKSQEELLSRRADVQADGTSELSPRTKEALARLGIRPCPQCRVMIQKQADGLFTGCDKMTCRCGCMFCFRCGSEARAGGVARCRCVGPQHSYIPRSAVLSNYEGAWVFPSALDVDLTKRPKGRSKTTSARLQRESKALAKDPPPLIRIAHEAGQLRWHFIMEGPLESAFEGGRYWGNLDMPQDYPFQPPLVRFRTPTGRFKVDTWLCRTQLDYHPEGWQPSWTLSGFLLALLALLCNDAFTSGMLQPGATDAEKRRLAAASDSFNWAHPEFPRELFETQGGEE</sequence>
<dbReference type="PROSITE" id="PS50127">
    <property type="entry name" value="UBC_2"/>
    <property type="match status" value="1"/>
</dbReference>
<keyword evidence="3" id="KW-1185">Reference proteome</keyword>
<organism evidence="2 3">
    <name type="scientific">Durusdinium trenchii</name>
    <dbReference type="NCBI Taxonomy" id="1381693"/>
    <lineage>
        <taxon>Eukaryota</taxon>
        <taxon>Sar</taxon>
        <taxon>Alveolata</taxon>
        <taxon>Dinophyceae</taxon>
        <taxon>Suessiales</taxon>
        <taxon>Symbiodiniaceae</taxon>
        <taxon>Durusdinium</taxon>
    </lineage>
</organism>
<evidence type="ECO:0000313" key="3">
    <source>
        <dbReference type="Proteomes" id="UP001642464"/>
    </source>
</evidence>